<name>A0A0G0WG19_9BACT</name>
<sequence>MLLTYKLKNGLNVATYSIPEMRSVFLWMAVKGGSIFDTKDTAGIAHFGEHLLVQGIPTLPNVEDFSNFLESLAASYSAATSPQYIRFSINAPAAHLSKITRIASEVFFSPLFPQDAIERERRVIVEEIKEKQDTLEYKIYQFFAQNRFTANHPMQLETAGDEKVIKKLTREDLVKWWTTYFYPENTYLVLVGGFKNDQGRQLIEEFFAKYPALEKKLEFPKFTNQYLKDRYVAIREDRKLKTTYLDLTFPSIDESQPLEERICRALVKNILGGLRGSRLYRLLRQRRGLVYSVGAGSIAYQRFGYAYISSQVAAEKLEEVIRLIAKELAVFYKTGPTQEELDFAKNHHTNRALMHWDHPSAIADWIAGDLMWEDKIYIPEEYVDLVERINLKDIREFIKKYWDFSKLGLTIQGPVENSKENRKKFENLVAEIK</sequence>
<dbReference type="InterPro" id="IPR007863">
    <property type="entry name" value="Peptidase_M16_C"/>
</dbReference>
<feature type="domain" description="Peptidase M16 C-terminal" evidence="3">
    <location>
        <begin position="167"/>
        <end position="346"/>
    </location>
</feature>
<dbReference type="Gene3D" id="3.30.830.10">
    <property type="entry name" value="Metalloenzyme, LuxS/M16 peptidase-like"/>
    <property type="match status" value="2"/>
</dbReference>
<dbReference type="GO" id="GO:0046872">
    <property type="term" value="F:metal ion binding"/>
    <property type="evidence" value="ECO:0007669"/>
    <property type="project" value="InterPro"/>
</dbReference>
<feature type="domain" description="Peptidase M16 N-terminal" evidence="2">
    <location>
        <begin position="13"/>
        <end position="136"/>
    </location>
</feature>
<dbReference type="SUPFAM" id="SSF63411">
    <property type="entry name" value="LuxS/MPP-like metallohydrolase"/>
    <property type="match status" value="2"/>
</dbReference>
<evidence type="ECO:0000259" key="3">
    <source>
        <dbReference type="Pfam" id="PF05193"/>
    </source>
</evidence>
<evidence type="ECO:0000259" key="2">
    <source>
        <dbReference type="Pfam" id="PF00675"/>
    </source>
</evidence>
<dbReference type="AlphaFoldDB" id="A0A0G0WG19"/>
<dbReference type="Proteomes" id="UP000034601">
    <property type="component" value="Unassembled WGS sequence"/>
</dbReference>
<organism evidence="4 5">
    <name type="scientific">Candidatus Daviesbacteria bacterium GW2011_GWA2_40_9</name>
    <dbReference type="NCBI Taxonomy" id="1618424"/>
    <lineage>
        <taxon>Bacteria</taxon>
        <taxon>Candidatus Daviesiibacteriota</taxon>
    </lineage>
</organism>
<dbReference type="EMBL" id="LCAB01000007">
    <property type="protein sequence ID" value="KKR83235.1"/>
    <property type="molecule type" value="Genomic_DNA"/>
</dbReference>
<evidence type="ECO:0000256" key="1">
    <source>
        <dbReference type="ARBA" id="ARBA00007261"/>
    </source>
</evidence>
<dbReference type="InterPro" id="IPR050361">
    <property type="entry name" value="MPP/UQCRC_Complex"/>
</dbReference>
<dbReference type="InterPro" id="IPR011765">
    <property type="entry name" value="Pept_M16_N"/>
</dbReference>
<dbReference type="Pfam" id="PF05193">
    <property type="entry name" value="Peptidase_M16_C"/>
    <property type="match status" value="1"/>
</dbReference>
<protein>
    <submittedName>
        <fullName evidence="4">M16 family peptidase</fullName>
    </submittedName>
</protein>
<accession>A0A0G0WG19</accession>
<reference evidence="4 5" key="1">
    <citation type="journal article" date="2015" name="Nature">
        <title>rRNA introns, odd ribosomes, and small enigmatic genomes across a large radiation of phyla.</title>
        <authorList>
            <person name="Brown C.T."/>
            <person name="Hug L.A."/>
            <person name="Thomas B.C."/>
            <person name="Sharon I."/>
            <person name="Castelle C.J."/>
            <person name="Singh A."/>
            <person name="Wilkins M.J."/>
            <person name="Williams K.H."/>
            <person name="Banfield J.F."/>
        </authorList>
    </citation>
    <scope>NUCLEOTIDE SEQUENCE [LARGE SCALE GENOMIC DNA]</scope>
</reference>
<proteinExistence type="inferred from homology"/>
<evidence type="ECO:0000313" key="4">
    <source>
        <dbReference type="EMBL" id="KKR83235.1"/>
    </source>
</evidence>
<comment type="caution">
    <text evidence="4">The sequence shown here is derived from an EMBL/GenBank/DDBJ whole genome shotgun (WGS) entry which is preliminary data.</text>
</comment>
<comment type="similarity">
    <text evidence="1">Belongs to the peptidase M16 family.</text>
</comment>
<dbReference type="InterPro" id="IPR011249">
    <property type="entry name" value="Metalloenz_LuxS/M16"/>
</dbReference>
<evidence type="ECO:0000313" key="5">
    <source>
        <dbReference type="Proteomes" id="UP000034601"/>
    </source>
</evidence>
<gene>
    <name evidence="4" type="ORF">UU29_C0007G0105</name>
</gene>
<dbReference type="PANTHER" id="PTHR11851:SF49">
    <property type="entry name" value="MITOCHONDRIAL-PROCESSING PEPTIDASE SUBUNIT ALPHA"/>
    <property type="match status" value="1"/>
</dbReference>
<dbReference type="PANTHER" id="PTHR11851">
    <property type="entry name" value="METALLOPROTEASE"/>
    <property type="match status" value="1"/>
</dbReference>
<dbReference type="Pfam" id="PF00675">
    <property type="entry name" value="Peptidase_M16"/>
    <property type="match status" value="1"/>
</dbReference>